<dbReference type="RefSeq" id="WP_380637302.1">
    <property type="nucleotide sequence ID" value="NZ_JBHSQO010000016.1"/>
</dbReference>
<name>A0ABW1P721_9PSEU</name>
<organism evidence="2 3">
    <name type="scientific">Saccharothrix lopnurensis</name>
    <dbReference type="NCBI Taxonomy" id="1670621"/>
    <lineage>
        <taxon>Bacteria</taxon>
        <taxon>Bacillati</taxon>
        <taxon>Actinomycetota</taxon>
        <taxon>Actinomycetes</taxon>
        <taxon>Pseudonocardiales</taxon>
        <taxon>Pseudonocardiaceae</taxon>
        <taxon>Saccharothrix</taxon>
    </lineage>
</organism>
<accession>A0ABW1P721</accession>
<dbReference type="PANTHER" id="PTHR11559">
    <property type="entry name" value="CARBOXYLESTERASE"/>
    <property type="match status" value="1"/>
</dbReference>
<protein>
    <submittedName>
        <fullName evidence="2">Carboxylesterase/lipase family protein</fullName>
    </submittedName>
</protein>
<sequence>MTAALLATACGGDGGARAGGDVVRADVVRVETGEVRGTAHADRVVFQGIPYAAPPEGELRWRAPGLPLPWGGVRDATRPGNPCPQVGSSYSDTAATDEDCLFLNVTTPGTEGSRPVLVWVHGDGAVGAGHHFDARALATRGDVVVVTLNYRLGVFGGFGLPGLEGSGTFGLQDQRAALEWVRRNAGSFGGDPGNVTLFGVSYGATSIAAHLVSPKSRGLFDKAVMHSGFALADLPAETWYPELPALPWLGWRDTAEVQAAGQVVAGELGCADIACLRGLPAARVVGHPMVMNIFQPYGYGNPDLPVVPAEALGAGGFARVPVLTGTTRDEHRGIVATFRGEVGAEDYPRLLALAFGDRAAEVEREYPLHAFDDATRAWATVLTDRVWARPAFRQHRLLAAHTPTFAFEFADPAASELGASHSTDIGYLFPDEELTGGQRELSEVMIEYWSNFARTGDPNGDGLPAWPGFAEGEHVQTLAPGAITGVDFRAAHRLDFWEDE</sequence>
<dbReference type="Pfam" id="PF00135">
    <property type="entry name" value="COesterase"/>
    <property type="match status" value="1"/>
</dbReference>
<dbReference type="EMBL" id="JBHSQO010000016">
    <property type="protein sequence ID" value="MFC6091099.1"/>
    <property type="molecule type" value="Genomic_DNA"/>
</dbReference>
<proteinExistence type="predicted"/>
<evidence type="ECO:0000313" key="3">
    <source>
        <dbReference type="Proteomes" id="UP001596220"/>
    </source>
</evidence>
<dbReference type="SUPFAM" id="SSF53474">
    <property type="entry name" value="alpha/beta-Hydrolases"/>
    <property type="match status" value="1"/>
</dbReference>
<dbReference type="InterPro" id="IPR050309">
    <property type="entry name" value="Type-B_Carboxylest/Lipase"/>
</dbReference>
<reference evidence="3" key="1">
    <citation type="journal article" date="2019" name="Int. J. Syst. Evol. Microbiol.">
        <title>The Global Catalogue of Microorganisms (GCM) 10K type strain sequencing project: providing services to taxonomists for standard genome sequencing and annotation.</title>
        <authorList>
            <consortium name="The Broad Institute Genomics Platform"/>
            <consortium name="The Broad Institute Genome Sequencing Center for Infectious Disease"/>
            <person name="Wu L."/>
            <person name="Ma J."/>
        </authorList>
    </citation>
    <scope>NUCLEOTIDE SEQUENCE [LARGE SCALE GENOMIC DNA]</scope>
    <source>
        <strain evidence="3">CGMCC 4.7246</strain>
    </source>
</reference>
<gene>
    <name evidence="2" type="ORF">ACFP3R_17615</name>
</gene>
<dbReference type="InterPro" id="IPR002018">
    <property type="entry name" value="CarbesteraseB"/>
</dbReference>
<dbReference type="Gene3D" id="3.40.50.1820">
    <property type="entry name" value="alpha/beta hydrolase"/>
    <property type="match status" value="1"/>
</dbReference>
<comment type="caution">
    <text evidence="2">The sequence shown here is derived from an EMBL/GenBank/DDBJ whole genome shotgun (WGS) entry which is preliminary data.</text>
</comment>
<keyword evidence="3" id="KW-1185">Reference proteome</keyword>
<evidence type="ECO:0000259" key="1">
    <source>
        <dbReference type="Pfam" id="PF00135"/>
    </source>
</evidence>
<feature type="domain" description="Carboxylesterase type B" evidence="1">
    <location>
        <begin position="26"/>
        <end position="478"/>
    </location>
</feature>
<dbReference type="Proteomes" id="UP001596220">
    <property type="component" value="Unassembled WGS sequence"/>
</dbReference>
<evidence type="ECO:0000313" key="2">
    <source>
        <dbReference type="EMBL" id="MFC6091099.1"/>
    </source>
</evidence>
<dbReference type="InterPro" id="IPR029058">
    <property type="entry name" value="AB_hydrolase_fold"/>
</dbReference>